<evidence type="ECO:0000256" key="2">
    <source>
        <dbReference type="ARBA" id="ARBA00022679"/>
    </source>
</evidence>
<dbReference type="InterPro" id="IPR041698">
    <property type="entry name" value="Methyltransf_25"/>
</dbReference>
<accession>A0AAF1JU20</accession>
<feature type="domain" description="Methyltransferase" evidence="6">
    <location>
        <begin position="68"/>
        <end position="161"/>
    </location>
</feature>
<reference evidence="7" key="2">
    <citation type="journal article" date="2021" name="Syst. Appl. Microbiol.">
        <title>Roseomonas hellenica sp. nov., isolated from roots of wild-growing Alkanna tinctoria.</title>
        <authorList>
            <person name="Rat A."/>
            <person name="Naranjo H.D."/>
            <person name="Lebbe L."/>
            <person name="Cnockaert M."/>
            <person name="Krigas N."/>
            <person name="Grigoriadou K."/>
            <person name="Maloupa E."/>
            <person name="Willems A."/>
        </authorList>
    </citation>
    <scope>NUCLEOTIDE SEQUENCE</scope>
    <source>
        <strain evidence="7">LMG 28251</strain>
    </source>
</reference>
<evidence type="ECO:0000256" key="4">
    <source>
        <dbReference type="ARBA" id="ARBA00022884"/>
    </source>
</evidence>
<keyword evidence="2" id="KW-0808">Transferase</keyword>
<keyword evidence="3" id="KW-0949">S-adenosyl-L-methionine</keyword>
<evidence type="ECO:0000313" key="8">
    <source>
        <dbReference type="Proteomes" id="UP001196068"/>
    </source>
</evidence>
<dbReference type="EMBL" id="JAAEDH010000001">
    <property type="protein sequence ID" value="MBR0653497.1"/>
    <property type="molecule type" value="Genomic_DNA"/>
</dbReference>
<reference evidence="7" key="1">
    <citation type="submission" date="2020-01" db="EMBL/GenBank/DDBJ databases">
        <authorList>
            <person name="Rat A."/>
        </authorList>
    </citation>
    <scope>NUCLEOTIDE SEQUENCE</scope>
    <source>
        <strain evidence="7">LMG 28251</strain>
    </source>
</reference>
<feature type="compositionally biased region" description="Polar residues" evidence="5">
    <location>
        <begin position="1"/>
        <end position="22"/>
    </location>
</feature>
<evidence type="ECO:0000256" key="1">
    <source>
        <dbReference type="ARBA" id="ARBA00022603"/>
    </source>
</evidence>
<evidence type="ECO:0000256" key="5">
    <source>
        <dbReference type="SAM" id="MobiDB-lite"/>
    </source>
</evidence>
<dbReference type="PANTHER" id="PTHR11727:SF7">
    <property type="entry name" value="DIMETHYLADENOSINE TRANSFERASE-RELATED"/>
    <property type="match status" value="1"/>
</dbReference>
<dbReference type="Gene3D" id="3.40.50.150">
    <property type="entry name" value="Vaccinia Virus protein VP39"/>
    <property type="match status" value="1"/>
</dbReference>
<feature type="region of interest" description="Disordered" evidence="5">
    <location>
        <begin position="1"/>
        <end position="23"/>
    </location>
</feature>
<evidence type="ECO:0000313" key="7">
    <source>
        <dbReference type="EMBL" id="MBR0653497.1"/>
    </source>
</evidence>
<dbReference type="AlphaFoldDB" id="A0AAF1JU20"/>
<evidence type="ECO:0000256" key="3">
    <source>
        <dbReference type="ARBA" id="ARBA00022691"/>
    </source>
</evidence>
<dbReference type="Proteomes" id="UP001196068">
    <property type="component" value="Unassembled WGS sequence"/>
</dbReference>
<keyword evidence="8" id="KW-1185">Reference proteome</keyword>
<dbReference type="RefSeq" id="WP_211872202.1">
    <property type="nucleotide sequence ID" value="NZ_JAAEDH010000001.1"/>
</dbReference>
<dbReference type="GO" id="GO:0003723">
    <property type="term" value="F:RNA binding"/>
    <property type="evidence" value="ECO:0007669"/>
    <property type="project" value="UniProtKB-KW"/>
</dbReference>
<dbReference type="Pfam" id="PF13649">
    <property type="entry name" value="Methyltransf_25"/>
    <property type="match status" value="1"/>
</dbReference>
<protein>
    <submittedName>
        <fullName evidence="7">Methyltransferase domain-containing protein</fullName>
    </submittedName>
</protein>
<gene>
    <name evidence="7" type="ORF">GXW79_00240</name>
</gene>
<dbReference type="PANTHER" id="PTHR11727">
    <property type="entry name" value="DIMETHYLADENOSINE TRANSFERASE"/>
    <property type="match status" value="1"/>
</dbReference>
<sequence>MTPPNGTSSLTVDQKRSASPQGNAGRGAMLFFKRWMAHPLRMGSIIPSSAALCARVVRQAWPKDGEVVLELGSGTGVVARALLAAGLPPEQLVVVEIEPDMVEMLRAILPGVTVIQGDARETARLLPARFQGRIGSVVCGIPLVLLPVPEQRRFIDAMEAVAPGRGFIHFSYCVTSPLPWKKHDLVAKREEWTPLNFPPASVWRYTPRA</sequence>
<keyword evidence="4" id="KW-0694">RNA-binding</keyword>
<dbReference type="InterPro" id="IPR001737">
    <property type="entry name" value="KsgA/Erm"/>
</dbReference>
<proteinExistence type="predicted"/>
<dbReference type="SUPFAM" id="SSF53335">
    <property type="entry name" value="S-adenosyl-L-methionine-dependent methyltransferases"/>
    <property type="match status" value="1"/>
</dbReference>
<dbReference type="GO" id="GO:0000179">
    <property type="term" value="F:rRNA (adenine-N6,N6-)-dimethyltransferase activity"/>
    <property type="evidence" value="ECO:0007669"/>
    <property type="project" value="TreeGrafter"/>
</dbReference>
<keyword evidence="1 7" id="KW-0489">Methyltransferase</keyword>
<dbReference type="CDD" id="cd02440">
    <property type="entry name" value="AdoMet_MTases"/>
    <property type="match status" value="1"/>
</dbReference>
<dbReference type="InterPro" id="IPR029063">
    <property type="entry name" value="SAM-dependent_MTases_sf"/>
</dbReference>
<evidence type="ECO:0000259" key="6">
    <source>
        <dbReference type="Pfam" id="PF13649"/>
    </source>
</evidence>
<comment type="caution">
    <text evidence="7">The sequence shown here is derived from an EMBL/GenBank/DDBJ whole genome shotgun (WGS) entry which is preliminary data.</text>
</comment>
<organism evidence="7 8">
    <name type="scientific">Plastoroseomonas arctica</name>
    <dbReference type="NCBI Taxonomy" id="1509237"/>
    <lineage>
        <taxon>Bacteria</taxon>
        <taxon>Pseudomonadati</taxon>
        <taxon>Pseudomonadota</taxon>
        <taxon>Alphaproteobacteria</taxon>
        <taxon>Acetobacterales</taxon>
        <taxon>Acetobacteraceae</taxon>
        <taxon>Plastoroseomonas</taxon>
    </lineage>
</organism>
<name>A0AAF1JU20_9PROT</name>